<reference evidence="1 2" key="1">
    <citation type="submission" date="2016-02" db="EMBL/GenBank/DDBJ databases">
        <authorList>
            <person name="Wen L."/>
            <person name="He K."/>
            <person name="Yang H."/>
        </authorList>
    </citation>
    <scope>NUCLEOTIDE SEQUENCE [LARGE SCALE GENOMIC DNA]</scope>
    <source>
        <strain evidence="1 2">TSA40</strain>
    </source>
</reference>
<keyword evidence="2" id="KW-1185">Reference proteome</keyword>
<dbReference type="EMBL" id="LSTO01000001">
    <property type="protein sequence ID" value="OWW19329.1"/>
    <property type="molecule type" value="Genomic_DNA"/>
</dbReference>
<gene>
    <name evidence="1" type="ORF">AYR66_07250</name>
</gene>
<protein>
    <submittedName>
        <fullName evidence="1">Uncharacterized protein</fullName>
    </submittedName>
</protein>
<evidence type="ECO:0000313" key="2">
    <source>
        <dbReference type="Proteomes" id="UP000197535"/>
    </source>
</evidence>
<proteinExistence type="predicted"/>
<accession>A0A254T9K4</accession>
<dbReference type="OrthoDB" id="8777664at2"/>
<organism evidence="1 2">
    <name type="scientific">Noviherbaspirillum denitrificans</name>
    <dbReference type="NCBI Taxonomy" id="1968433"/>
    <lineage>
        <taxon>Bacteria</taxon>
        <taxon>Pseudomonadati</taxon>
        <taxon>Pseudomonadota</taxon>
        <taxon>Betaproteobacteria</taxon>
        <taxon>Burkholderiales</taxon>
        <taxon>Oxalobacteraceae</taxon>
        <taxon>Noviherbaspirillum</taxon>
    </lineage>
</organism>
<dbReference type="RefSeq" id="WP_141104007.1">
    <property type="nucleotide sequence ID" value="NZ_LSTO01000001.1"/>
</dbReference>
<dbReference type="AlphaFoldDB" id="A0A254T9K4"/>
<sequence length="104" mass="11426">MEKMDLCDTTDAVSSMQSLRDKLSRDLDDIEMRMHELEQSSLATSDVGISEMQVYCVARAALYSGLASINEVLGWVRLMAAKDSEGNVSEVVKSLPTVPAFSIH</sequence>
<dbReference type="Proteomes" id="UP000197535">
    <property type="component" value="Unassembled WGS sequence"/>
</dbReference>
<name>A0A254T9K4_9BURK</name>
<comment type="caution">
    <text evidence="1">The sequence shown here is derived from an EMBL/GenBank/DDBJ whole genome shotgun (WGS) entry which is preliminary data.</text>
</comment>
<evidence type="ECO:0000313" key="1">
    <source>
        <dbReference type="EMBL" id="OWW19329.1"/>
    </source>
</evidence>